<dbReference type="PANTHER" id="PTHR14159">
    <property type="entry name" value="ATAXIN-3-RELATED"/>
    <property type="match status" value="1"/>
</dbReference>
<evidence type="ECO:0000256" key="9">
    <source>
        <dbReference type="ARBA" id="ARBA00023163"/>
    </source>
</evidence>
<evidence type="ECO:0000256" key="7">
    <source>
        <dbReference type="ARBA" id="ARBA00022807"/>
    </source>
</evidence>
<dbReference type="Pfam" id="PF02809">
    <property type="entry name" value="UIM"/>
    <property type="match status" value="2"/>
</dbReference>
<keyword evidence="7" id="KW-0788">Thiol protease</keyword>
<evidence type="ECO:0000259" key="13">
    <source>
        <dbReference type="PROSITE" id="PS50957"/>
    </source>
</evidence>
<dbReference type="GO" id="GO:0005634">
    <property type="term" value="C:nucleus"/>
    <property type="evidence" value="ECO:0007669"/>
    <property type="project" value="UniProtKB-SubCell"/>
</dbReference>
<evidence type="ECO:0000256" key="4">
    <source>
        <dbReference type="ARBA" id="ARBA00022670"/>
    </source>
</evidence>
<dbReference type="InterPro" id="IPR003903">
    <property type="entry name" value="UIM_dom"/>
</dbReference>
<dbReference type="Pfam" id="PF02099">
    <property type="entry name" value="Josephin"/>
    <property type="match status" value="1"/>
</dbReference>
<proteinExistence type="predicted"/>
<evidence type="ECO:0000256" key="11">
    <source>
        <dbReference type="PIRSR" id="PIRSR633865-1"/>
    </source>
</evidence>
<keyword evidence="10" id="KW-0539">Nucleus</keyword>
<reference evidence="14" key="1">
    <citation type="submission" date="2020-03" db="EMBL/GenBank/DDBJ databases">
        <title>Transcriptomic Profiling of the Digestive Tract of the Rat Flea, Xenopsylla cheopis, Following Blood Feeding and Infection with Yersinia pestis.</title>
        <authorList>
            <person name="Bland D.M."/>
            <person name="Martens C.A."/>
            <person name="Virtaneva K."/>
            <person name="Kanakabandi K."/>
            <person name="Long D."/>
            <person name="Rosenke R."/>
            <person name="Saturday G.A."/>
            <person name="Hoyt F.H."/>
            <person name="Bruno D.P."/>
            <person name="Ribeiro J.M.C."/>
            <person name="Hinnebusch J."/>
        </authorList>
    </citation>
    <scope>NUCLEOTIDE SEQUENCE</scope>
</reference>
<evidence type="ECO:0000256" key="10">
    <source>
        <dbReference type="ARBA" id="ARBA00023242"/>
    </source>
</evidence>
<accession>A0A6M2DMQ2</accession>
<dbReference type="PROSITE" id="PS50957">
    <property type="entry name" value="JOSEPHIN"/>
    <property type="match status" value="1"/>
</dbReference>
<dbReference type="GO" id="GO:0016579">
    <property type="term" value="P:protein deubiquitination"/>
    <property type="evidence" value="ECO:0007669"/>
    <property type="project" value="InterPro"/>
</dbReference>
<evidence type="ECO:0000256" key="6">
    <source>
        <dbReference type="ARBA" id="ARBA00022801"/>
    </source>
</evidence>
<dbReference type="EMBL" id="GIIL01002602">
    <property type="protein sequence ID" value="NOV46328.1"/>
    <property type="molecule type" value="Transcribed_RNA"/>
</dbReference>
<dbReference type="EC" id="3.4.19.12" evidence="3"/>
<evidence type="ECO:0000256" key="1">
    <source>
        <dbReference type="ARBA" id="ARBA00000707"/>
    </source>
</evidence>
<comment type="catalytic activity">
    <reaction evidence="1">
        <text>Thiol-dependent hydrolysis of ester, thioester, amide, peptide and isopeptide bonds formed by the C-terminal Gly of ubiquitin (a 76-residue protein attached to proteins as an intracellular targeting signal).</text>
        <dbReference type="EC" id="3.4.19.12"/>
    </reaction>
</comment>
<keyword evidence="5" id="KW-0833">Ubl conjugation pathway</keyword>
<dbReference type="AlphaFoldDB" id="A0A6M2DMQ2"/>
<dbReference type="InterPro" id="IPR033865">
    <property type="entry name" value="Ataxin-3"/>
</dbReference>
<evidence type="ECO:0000256" key="2">
    <source>
        <dbReference type="ARBA" id="ARBA00004123"/>
    </source>
</evidence>
<dbReference type="PROSITE" id="PS50330">
    <property type="entry name" value="UIM"/>
    <property type="match status" value="1"/>
</dbReference>
<name>A0A6M2DMQ2_XENCH</name>
<evidence type="ECO:0000313" key="14">
    <source>
        <dbReference type="EMBL" id="NOV46328.1"/>
    </source>
</evidence>
<dbReference type="Gene3D" id="1.10.287.10">
    <property type="entry name" value="S15/NS1, RNA-binding"/>
    <property type="match status" value="1"/>
</dbReference>
<sequence>MEVIFHEKQDGRLCAQHCLNALLQGPYFSAIELSELANRLDDEEREQMAENGIDSDEYRQFLEQPSNNLDDTGYFSVQVISKALSLWGLELVNYCSSEPEAMDARTDPCRMKAFICNHQNHWFCVRRFGSEWFNLNSLLSGPKYMSDTYLTEFLNELQSSGYTIFIISGIFPQCDADKLVNETQVSLRPTITHTIPSEQPALLNGKEHIIPITLDADHPLAVMNSNSSHNQIEQESIAISSDEDEDLQKAISLSLEGENHKIKEIMQIQNSPADDEDLQAALRLSLECFSTPVTPDGIETADCRLIRVESDVSGAQN</sequence>
<dbReference type="SMART" id="SM00726">
    <property type="entry name" value="UIM"/>
    <property type="match status" value="2"/>
</dbReference>
<keyword evidence="4" id="KW-0645">Protease</keyword>
<dbReference type="PRINTS" id="PR01233">
    <property type="entry name" value="JOSEPHIN"/>
</dbReference>
<keyword evidence="8" id="KW-0805">Transcription regulation</keyword>
<dbReference type="InterPro" id="IPR006155">
    <property type="entry name" value="Josephin"/>
</dbReference>
<evidence type="ECO:0000256" key="8">
    <source>
        <dbReference type="ARBA" id="ARBA00023015"/>
    </source>
</evidence>
<comment type="subcellular location">
    <subcellularLocation>
        <location evidence="2">Nucleus</location>
    </subcellularLocation>
</comment>
<feature type="active site" evidence="11 12">
    <location>
        <position position="136"/>
    </location>
</feature>
<evidence type="ECO:0000256" key="3">
    <source>
        <dbReference type="ARBA" id="ARBA00012759"/>
    </source>
</evidence>
<dbReference type="Gene3D" id="3.90.70.40">
    <property type="match status" value="1"/>
</dbReference>
<keyword evidence="6 12" id="KW-0378">Hydrolase</keyword>
<keyword evidence="9" id="KW-0804">Transcription</keyword>
<dbReference type="SMART" id="SM01246">
    <property type="entry name" value="Josephin"/>
    <property type="match status" value="1"/>
</dbReference>
<protein>
    <recommendedName>
        <fullName evidence="3">ubiquitinyl hydrolase 1</fullName>
        <ecNumber evidence="3">3.4.19.12</ecNumber>
    </recommendedName>
</protein>
<feature type="domain" description="Josephin" evidence="13">
    <location>
        <begin position="1"/>
        <end position="182"/>
    </location>
</feature>
<feature type="active site" description="Nucleophile" evidence="11">
    <location>
        <position position="14"/>
    </location>
</feature>
<feature type="active site" evidence="12">
    <location>
        <position position="14"/>
    </location>
</feature>
<feature type="active site" description="Proton acceptor" evidence="11">
    <location>
        <position position="121"/>
    </location>
</feature>
<dbReference type="GO" id="GO:0004843">
    <property type="term" value="F:cysteine-type deubiquitinase activity"/>
    <property type="evidence" value="ECO:0007669"/>
    <property type="project" value="UniProtKB-EC"/>
</dbReference>
<dbReference type="PANTHER" id="PTHR14159:SF0">
    <property type="entry name" value="ATAXIN-3-RELATED"/>
    <property type="match status" value="1"/>
</dbReference>
<feature type="active site" evidence="12">
    <location>
        <position position="121"/>
    </location>
</feature>
<organism evidence="14">
    <name type="scientific">Xenopsylla cheopis</name>
    <name type="common">Oriental rat flea</name>
    <name type="synonym">Pulex cheopis</name>
    <dbReference type="NCBI Taxonomy" id="163159"/>
    <lineage>
        <taxon>Eukaryota</taxon>
        <taxon>Metazoa</taxon>
        <taxon>Ecdysozoa</taxon>
        <taxon>Arthropoda</taxon>
        <taxon>Hexapoda</taxon>
        <taxon>Insecta</taxon>
        <taxon>Pterygota</taxon>
        <taxon>Neoptera</taxon>
        <taxon>Endopterygota</taxon>
        <taxon>Siphonaptera</taxon>
        <taxon>Pulicidae</taxon>
        <taxon>Xenopsyllinae</taxon>
        <taxon>Xenopsylla</taxon>
    </lineage>
</organism>
<evidence type="ECO:0000256" key="5">
    <source>
        <dbReference type="ARBA" id="ARBA00022786"/>
    </source>
</evidence>
<dbReference type="GO" id="GO:0006508">
    <property type="term" value="P:proteolysis"/>
    <property type="evidence" value="ECO:0007669"/>
    <property type="project" value="UniProtKB-KW"/>
</dbReference>
<evidence type="ECO:0000256" key="12">
    <source>
        <dbReference type="PROSITE-ProRule" id="PRU00331"/>
    </source>
</evidence>